<keyword evidence="5" id="KW-0804">Transcription</keyword>
<comment type="caution">
    <text evidence="7">The sequence shown here is derived from an EMBL/GenBank/DDBJ whole genome shotgun (WGS) entry which is preliminary data.</text>
</comment>
<keyword evidence="4" id="KW-0238">DNA-binding</keyword>
<protein>
    <recommendedName>
        <fullName evidence="6">RNA polymerase sigma-70 region 2 domain-containing protein</fullName>
    </recommendedName>
</protein>
<dbReference type="Gene3D" id="1.10.10.10">
    <property type="entry name" value="Winged helix-like DNA-binding domain superfamily/Winged helix DNA-binding domain"/>
    <property type="match status" value="1"/>
</dbReference>
<dbReference type="GO" id="GO:0016987">
    <property type="term" value="F:sigma factor activity"/>
    <property type="evidence" value="ECO:0007669"/>
    <property type="project" value="UniProtKB-KW"/>
</dbReference>
<evidence type="ECO:0000313" key="7">
    <source>
        <dbReference type="EMBL" id="GMA29084.1"/>
    </source>
</evidence>
<keyword evidence="2" id="KW-0805">Transcription regulation</keyword>
<dbReference type="PANTHER" id="PTHR43133">
    <property type="entry name" value="RNA POLYMERASE ECF-TYPE SIGMA FACTO"/>
    <property type="match status" value="1"/>
</dbReference>
<dbReference type="InterPro" id="IPR014284">
    <property type="entry name" value="RNA_pol_sigma-70_dom"/>
</dbReference>
<dbReference type="InterPro" id="IPR036388">
    <property type="entry name" value="WH-like_DNA-bd_sf"/>
</dbReference>
<keyword evidence="3" id="KW-0731">Sigma factor</keyword>
<dbReference type="Gene3D" id="1.10.1740.10">
    <property type="match status" value="1"/>
</dbReference>
<gene>
    <name evidence="7" type="ORF">GCM10025874_23370</name>
</gene>
<sequence length="219" mass="23463">MPLAAPPPARGGAAASLPALFTALHAELLRQARSHGASSTDAEDVVAEAFLTLLRLPGERLPRNPRAYLHAIVRNAMRRTGSASREVPTPMEELDRPVVDPDRLEAAEQTALIERAIAGLSSREQRLLHGSLVERLGIERLARELGLSTTATTTAVARARTNLRVAYLAATLEARLSACGAPPEHLARVLLGTASGRMRLLVERHSAACEVCRGILRGD</sequence>
<dbReference type="EMBL" id="BSUL01000001">
    <property type="protein sequence ID" value="GMA29084.1"/>
    <property type="molecule type" value="Genomic_DNA"/>
</dbReference>
<dbReference type="PANTHER" id="PTHR43133:SF8">
    <property type="entry name" value="RNA POLYMERASE SIGMA FACTOR HI_1459-RELATED"/>
    <property type="match status" value="1"/>
</dbReference>
<evidence type="ECO:0000256" key="1">
    <source>
        <dbReference type="ARBA" id="ARBA00010641"/>
    </source>
</evidence>
<reference evidence="7 8" key="1">
    <citation type="journal article" date="2014" name="Int. J. Syst. Evol. Microbiol.">
        <title>Complete genome sequence of Corynebacterium casei LMG S-19264T (=DSM 44701T), isolated from a smear-ripened cheese.</title>
        <authorList>
            <consortium name="US DOE Joint Genome Institute (JGI-PGF)"/>
            <person name="Walter F."/>
            <person name="Albersmeier A."/>
            <person name="Kalinowski J."/>
            <person name="Ruckert C."/>
        </authorList>
    </citation>
    <scope>NUCLEOTIDE SEQUENCE [LARGE SCALE GENOMIC DNA]</scope>
    <source>
        <strain evidence="7 8">NBRC 112289</strain>
    </source>
</reference>
<keyword evidence="8" id="KW-1185">Reference proteome</keyword>
<evidence type="ECO:0000259" key="6">
    <source>
        <dbReference type="Pfam" id="PF04542"/>
    </source>
</evidence>
<dbReference type="Pfam" id="PF04542">
    <property type="entry name" value="Sigma70_r2"/>
    <property type="match status" value="1"/>
</dbReference>
<evidence type="ECO:0000256" key="5">
    <source>
        <dbReference type="ARBA" id="ARBA00023163"/>
    </source>
</evidence>
<evidence type="ECO:0000256" key="3">
    <source>
        <dbReference type="ARBA" id="ARBA00023082"/>
    </source>
</evidence>
<comment type="similarity">
    <text evidence="1">Belongs to the sigma-70 factor family. ECF subfamily.</text>
</comment>
<proteinExistence type="inferred from homology"/>
<dbReference type="GO" id="GO:0003677">
    <property type="term" value="F:DNA binding"/>
    <property type="evidence" value="ECO:0007669"/>
    <property type="project" value="UniProtKB-KW"/>
</dbReference>
<dbReference type="InterPro" id="IPR039425">
    <property type="entry name" value="RNA_pol_sigma-70-like"/>
</dbReference>
<dbReference type="RefSeq" id="WP_284232850.1">
    <property type="nucleotide sequence ID" value="NZ_BSUL01000001.1"/>
</dbReference>
<name>A0AA37X9W9_9MICO</name>
<evidence type="ECO:0000313" key="8">
    <source>
        <dbReference type="Proteomes" id="UP001157160"/>
    </source>
</evidence>
<evidence type="ECO:0000256" key="2">
    <source>
        <dbReference type="ARBA" id="ARBA00023015"/>
    </source>
</evidence>
<dbReference type="SUPFAM" id="SSF88946">
    <property type="entry name" value="Sigma2 domain of RNA polymerase sigma factors"/>
    <property type="match status" value="1"/>
</dbReference>
<accession>A0AA37X9W9</accession>
<feature type="domain" description="RNA polymerase sigma-70 region 2" evidence="6">
    <location>
        <begin position="20"/>
        <end position="79"/>
    </location>
</feature>
<dbReference type="InterPro" id="IPR013325">
    <property type="entry name" value="RNA_pol_sigma_r2"/>
</dbReference>
<dbReference type="Proteomes" id="UP001157160">
    <property type="component" value="Unassembled WGS sequence"/>
</dbReference>
<evidence type="ECO:0000256" key="4">
    <source>
        <dbReference type="ARBA" id="ARBA00023125"/>
    </source>
</evidence>
<dbReference type="InterPro" id="IPR013324">
    <property type="entry name" value="RNA_pol_sigma_r3/r4-like"/>
</dbReference>
<dbReference type="AlphaFoldDB" id="A0AA37X9W9"/>
<dbReference type="GO" id="GO:0006352">
    <property type="term" value="P:DNA-templated transcription initiation"/>
    <property type="evidence" value="ECO:0007669"/>
    <property type="project" value="InterPro"/>
</dbReference>
<dbReference type="NCBIfam" id="TIGR02937">
    <property type="entry name" value="sigma70-ECF"/>
    <property type="match status" value="1"/>
</dbReference>
<organism evidence="7 8">
    <name type="scientific">Arenivirga flava</name>
    <dbReference type="NCBI Taxonomy" id="1930060"/>
    <lineage>
        <taxon>Bacteria</taxon>
        <taxon>Bacillati</taxon>
        <taxon>Actinomycetota</taxon>
        <taxon>Actinomycetes</taxon>
        <taxon>Micrococcales</taxon>
        <taxon>Microbacteriaceae</taxon>
        <taxon>Arenivirga</taxon>
    </lineage>
</organism>
<dbReference type="SUPFAM" id="SSF88659">
    <property type="entry name" value="Sigma3 and sigma4 domains of RNA polymerase sigma factors"/>
    <property type="match status" value="1"/>
</dbReference>
<dbReference type="InterPro" id="IPR007627">
    <property type="entry name" value="RNA_pol_sigma70_r2"/>
</dbReference>